<evidence type="ECO:0000313" key="6">
    <source>
        <dbReference type="Proteomes" id="UP001207605"/>
    </source>
</evidence>
<dbReference type="RefSeq" id="WP_262581099.1">
    <property type="nucleotide sequence ID" value="NZ_JAOQJV010000004.1"/>
</dbReference>
<dbReference type="Pfam" id="PF07538">
    <property type="entry name" value="ChW"/>
    <property type="match status" value="9"/>
</dbReference>
<dbReference type="InterPro" id="IPR018077">
    <property type="entry name" value="Glyco_hydro_fam25_subgr"/>
</dbReference>
<comment type="similarity">
    <text evidence="1">Belongs to the glycosyl hydrolase 25 family.</text>
</comment>
<gene>
    <name evidence="5" type="ORF">OCV65_04645</name>
</gene>
<evidence type="ECO:0000256" key="3">
    <source>
        <dbReference type="ARBA" id="ARBA00023295"/>
    </source>
</evidence>
<sequence length="801" mass="88444">MKKQKRAIALIMAGLMLVGSITVNPLKADAEEQQNISQTETGSTAEDSQDNENQQEDVTADEGQQDQPDENSEAEEEQSQTEDNTDDASEPEELKANSWRYRDGEPVDQGDGVAAYSSRAASNAWNKVNGRYVNGNGDIIQGAEKKGIDVSQWQGKIDWAKVKADGIEYAVIRCGYGSNLTYYDDTYWEYNVSECERLGIPYGVYLYSYADSTADARSEAEHTIRLLKGHHPSLPVYYDLEDKTVENAGKSMISQMAQTYCDKVSAAGYRVGIYASRSWWTSYLNTSTFENASWSKWIAEWGNKCNYSESYDMWQCTSTGSVNGVNGNVDLNFWMLKTFDEQPVKVNDSKIISYQSYMQTFGWQPVVQNGYQTGVTGYAKRLEAFKINVGSGYGDLGIQYSAHVESYGWQDYVSNGTLAGTTGKSKRIEAVKIKLTGSQASKYDIYYRVHAQSYGWLDWAKNGEAAGTQGYSKRVEAMQIAVVPKGSAAPGSTAEPFVKTATAVKYSAYAKGIGWLSAADGKTAGTSGQARILESLQMKIANGEGTGSIVYNTYVQSTGWTGEKKDGASSGTQGSGKRIEAVKIHLTGEMASYYDVYYRTYCQSFGWLGWAKNDQTAGTIDYGKRVEAVQVKLVRKGAAAPGSTANTYKQAEIKYRTHVQTYGWKDYSYDGETSGTTGKAKRLEAIQIRFPDAKMNQYIQYKTHVQTYGWQNWVTGGNTAGTSGQAKRLEAIQIKLTGQMAEKYDIYYRVHSQTYGWLGWAKNGESAGTEGFAKRLEAVQIVLVEKGGKAPGSTSKPFVKK</sequence>
<keyword evidence="3" id="KW-0326">Glycosidase</keyword>
<dbReference type="InterPro" id="IPR017853">
    <property type="entry name" value="GH"/>
</dbReference>
<dbReference type="PROSITE" id="PS51904">
    <property type="entry name" value="GLYCOSYL_HYDROL_F25_2"/>
    <property type="match status" value="1"/>
</dbReference>
<dbReference type="EMBL" id="JAOQJV010000004">
    <property type="protein sequence ID" value="MCU6699523.1"/>
    <property type="molecule type" value="Genomic_DNA"/>
</dbReference>
<dbReference type="SMART" id="SM00728">
    <property type="entry name" value="ChW"/>
    <property type="match status" value="9"/>
</dbReference>
<reference evidence="5 6" key="1">
    <citation type="journal article" date="2021" name="ISME Commun">
        <title>Automated analysis of genomic sequences facilitates high-throughput and comprehensive description of bacteria.</title>
        <authorList>
            <person name="Hitch T.C.A."/>
        </authorList>
    </citation>
    <scope>NUCLEOTIDE SEQUENCE [LARGE SCALE GENOMIC DNA]</scope>
    <source>
        <strain evidence="5 6">Sanger_02</strain>
    </source>
</reference>
<dbReference type="CDD" id="cd06414">
    <property type="entry name" value="GH25_LytC-like"/>
    <property type="match status" value="1"/>
</dbReference>
<accession>A0ABT2S4U2</accession>
<protein>
    <submittedName>
        <fullName evidence="5">GH25 family lysozyme</fullName>
    </submittedName>
</protein>
<dbReference type="InterPro" id="IPR002053">
    <property type="entry name" value="Glyco_hydro_25"/>
</dbReference>
<feature type="region of interest" description="Disordered" evidence="4">
    <location>
        <begin position="29"/>
        <end position="112"/>
    </location>
</feature>
<dbReference type="Proteomes" id="UP001207605">
    <property type="component" value="Unassembled WGS sequence"/>
</dbReference>
<comment type="caution">
    <text evidence="5">The sequence shown here is derived from an EMBL/GenBank/DDBJ whole genome shotgun (WGS) entry which is preliminary data.</text>
</comment>
<feature type="compositionally biased region" description="Polar residues" evidence="4">
    <location>
        <begin position="33"/>
        <end position="46"/>
    </location>
</feature>
<keyword evidence="6" id="KW-1185">Reference proteome</keyword>
<feature type="compositionally biased region" description="Basic and acidic residues" evidence="4">
    <location>
        <begin position="92"/>
        <end position="105"/>
    </location>
</feature>
<feature type="compositionally biased region" description="Acidic residues" evidence="4">
    <location>
        <begin position="47"/>
        <end position="91"/>
    </location>
</feature>
<dbReference type="PANTHER" id="PTHR34135:SF2">
    <property type="entry name" value="LYSOZYME"/>
    <property type="match status" value="1"/>
</dbReference>
<evidence type="ECO:0000256" key="4">
    <source>
        <dbReference type="SAM" id="MobiDB-lite"/>
    </source>
</evidence>
<dbReference type="SMART" id="SM00641">
    <property type="entry name" value="Glyco_25"/>
    <property type="match status" value="1"/>
</dbReference>
<dbReference type="PANTHER" id="PTHR34135">
    <property type="entry name" value="LYSOZYME"/>
    <property type="match status" value="1"/>
</dbReference>
<evidence type="ECO:0000256" key="1">
    <source>
        <dbReference type="ARBA" id="ARBA00010646"/>
    </source>
</evidence>
<dbReference type="SUPFAM" id="SSF51445">
    <property type="entry name" value="(Trans)glycosidases"/>
    <property type="match status" value="1"/>
</dbReference>
<organism evidence="5 6">
    <name type="scientific">Dorea ammoniilytica</name>
    <dbReference type="NCBI Taxonomy" id="2981788"/>
    <lineage>
        <taxon>Bacteria</taxon>
        <taxon>Bacillati</taxon>
        <taxon>Bacillota</taxon>
        <taxon>Clostridia</taxon>
        <taxon>Lachnospirales</taxon>
        <taxon>Lachnospiraceae</taxon>
        <taxon>Dorea</taxon>
    </lineage>
</organism>
<evidence type="ECO:0000313" key="5">
    <source>
        <dbReference type="EMBL" id="MCU6699523.1"/>
    </source>
</evidence>
<dbReference type="InterPro" id="IPR006637">
    <property type="entry name" value="ChW"/>
</dbReference>
<keyword evidence="2" id="KW-0378">Hydrolase</keyword>
<dbReference type="Gene3D" id="3.20.20.80">
    <property type="entry name" value="Glycosidases"/>
    <property type="match status" value="1"/>
</dbReference>
<proteinExistence type="inferred from homology"/>
<name>A0ABT2S4U2_9FIRM</name>
<evidence type="ECO:0000256" key="2">
    <source>
        <dbReference type="ARBA" id="ARBA00022801"/>
    </source>
</evidence>
<dbReference type="Pfam" id="PF01183">
    <property type="entry name" value="Glyco_hydro_25"/>
    <property type="match status" value="1"/>
</dbReference>